<dbReference type="SUPFAM" id="SSF52540">
    <property type="entry name" value="P-loop containing nucleoside triphosphate hydrolases"/>
    <property type="match status" value="1"/>
</dbReference>
<dbReference type="GO" id="GO:0005737">
    <property type="term" value="C:cytoplasm"/>
    <property type="evidence" value="ECO:0007669"/>
    <property type="project" value="UniProtKB-SubCell"/>
</dbReference>
<dbReference type="InterPro" id="IPR027417">
    <property type="entry name" value="P-loop_NTPase"/>
</dbReference>
<keyword evidence="7 14" id="KW-0963">Cytoplasm</keyword>
<evidence type="ECO:0000256" key="6">
    <source>
        <dbReference type="ARBA" id="ARBA00015080"/>
    </source>
</evidence>
<dbReference type="PANTHER" id="PTHR10285">
    <property type="entry name" value="URIDINE KINASE"/>
    <property type="match status" value="1"/>
</dbReference>
<evidence type="ECO:0000256" key="13">
    <source>
        <dbReference type="ARBA" id="ARBA00032866"/>
    </source>
</evidence>
<dbReference type="AlphaFoldDB" id="A0A1E8GPW2"/>
<reference evidence="18" key="1">
    <citation type="submission" date="2016-09" db="EMBL/GenBank/DDBJ databases">
        <title>Draft genome sequence of a novel species of the family Streptococcaceae isolated from flowers.</title>
        <authorList>
            <person name="Chuah L.-O."/>
            <person name="Yap K.-P."/>
            <person name="Thong K.L."/>
            <person name="Liong M.T."/>
            <person name="Ahmad R."/>
            <person name="Rusul G."/>
        </authorList>
    </citation>
    <scope>NUCLEOTIDE SEQUENCE [LARGE SCALE GENOMIC DNA]</scope>
    <source>
        <strain evidence="18">DF1</strain>
    </source>
</reference>
<organism evidence="17 18">
    <name type="scientific">Floricoccus tropicus</name>
    <dbReference type="NCBI Taxonomy" id="1859473"/>
    <lineage>
        <taxon>Bacteria</taxon>
        <taxon>Bacillati</taxon>
        <taxon>Bacillota</taxon>
        <taxon>Bacilli</taxon>
        <taxon>Lactobacillales</taxon>
        <taxon>Streptococcaceae</taxon>
        <taxon>Floricoccus</taxon>
    </lineage>
</organism>
<comment type="similarity">
    <text evidence="4 14 15">Belongs to the prokaryotic pantothenate kinase family.</text>
</comment>
<dbReference type="Pfam" id="PF00485">
    <property type="entry name" value="PRK"/>
    <property type="match status" value="1"/>
</dbReference>
<feature type="domain" description="Phosphoribulokinase/uridine kinase" evidence="16">
    <location>
        <begin position="85"/>
        <end position="223"/>
    </location>
</feature>
<dbReference type="PIRSF" id="PIRSF000545">
    <property type="entry name" value="Pantothenate_kin"/>
    <property type="match status" value="1"/>
</dbReference>
<keyword evidence="12 14" id="KW-0173">Coenzyme A biosynthesis</keyword>
<evidence type="ECO:0000256" key="1">
    <source>
        <dbReference type="ARBA" id="ARBA00001206"/>
    </source>
</evidence>
<evidence type="ECO:0000259" key="16">
    <source>
        <dbReference type="Pfam" id="PF00485"/>
    </source>
</evidence>
<evidence type="ECO:0000256" key="4">
    <source>
        <dbReference type="ARBA" id="ARBA00006087"/>
    </source>
</evidence>
<evidence type="ECO:0000256" key="11">
    <source>
        <dbReference type="ARBA" id="ARBA00022840"/>
    </source>
</evidence>
<dbReference type="EC" id="2.7.1.33" evidence="5 14"/>
<sequence length="306" mass="35990">MNELINFDEISREKWQELYRNNIPPLTEEELENIRSLNDQINMQDVTDVYLPLVHFFRIYKKNIEDMRFSKGLFLQKISKAPTLIIGIAGSVAVGKSTTARLMQTLLSRVFKHTKVDLITTDGFLYPNDVLKEKGIMHRKGFPESYDMEKLTNFLYEVKSGKTAEAPVYSHESYDIVPDEKIVIDNTDILIVEGINVFQSPQNDQLYIGDYFDFSIYVDANEENIEKWYLERFDSLLALAKDDPSNYYYQFTKWKFEDVIALAKNTWRDVNLVNLEEYIKPTRNRADVIIHKGDDHFIDKIYLKKY</sequence>
<dbReference type="RefSeq" id="WP_070791500.1">
    <property type="nucleotide sequence ID" value="NZ_MKIR01000002.1"/>
</dbReference>
<evidence type="ECO:0000256" key="14">
    <source>
        <dbReference type="HAMAP-Rule" id="MF_00215"/>
    </source>
</evidence>
<gene>
    <name evidence="14" type="primary">coaA</name>
    <name evidence="17" type="ORF">BG261_09185</name>
</gene>
<evidence type="ECO:0000313" key="18">
    <source>
        <dbReference type="Proteomes" id="UP000178622"/>
    </source>
</evidence>
<dbReference type="Proteomes" id="UP000178622">
    <property type="component" value="Unassembled WGS sequence"/>
</dbReference>
<dbReference type="STRING" id="1859473.BG261_09185"/>
<evidence type="ECO:0000313" key="17">
    <source>
        <dbReference type="EMBL" id="OFI50282.1"/>
    </source>
</evidence>
<comment type="caution">
    <text evidence="17">The sequence shown here is derived from an EMBL/GenBank/DDBJ whole genome shotgun (WGS) entry which is preliminary data.</text>
</comment>
<evidence type="ECO:0000256" key="3">
    <source>
        <dbReference type="ARBA" id="ARBA00005225"/>
    </source>
</evidence>
<comment type="pathway">
    <text evidence="3 14 15">Cofactor biosynthesis; coenzyme A biosynthesis; CoA from (R)-pantothenate: step 1/5.</text>
</comment>
<keyword evidence="9 14" id="KW-0547">Nucleotide-binding</keyword>
<keyword evidence="11 14" id="KW-0067">ATP-binding</keyword>
<dbReference type="NCBIfam" id="TIGR00554">
    <property type="entry name" value="panK_bact"/>
    <property type="match status" value="1"/>
</dbReference>
<keyword evidence="8 14" id="KW-0808">Transferase</keyword>
<dbReference type="InterPro" id="IPR004566">
    <property type="entry name" value="PanK"/>
</dbReference>
<evidence type="ECO:0000256" key="12">
    <source>
        <dbReference type="ARBA" id="ARBA00022993"/>
    </source>
</evidence>
<dbReference type="GO" id="GO:0015937">
    <property type="term" value="P:coenzyme A biosynthetic process"/>
    <property type="evidence" value="ECO:0007669"/>
    <property type="project" value="UniProtKB-UniRule"/>
</dbReference>
<dbReference type="Gene3D" id="3.40.50.300">
    <property type="entry name" value="P-loop containing nucleotide triphosphate hydrolases"/>
    <property type="match status" value="1"/>
</dbReference>
<dbReference type="HAMAP" id="MF_00215">
    <property type="entry name" value="Pantothen_kinase_1"/>
    <property type="match status" value="1"/>
</dbReference>
<comment type="catalytic activity">
    <reaction evidence="1 14 15">
        <text>(R)-pantothenate + ATP = (R)-4'-phosphopantothenate + ADP + H(+)</text>
        <dbReference type="Rhea" id="RHEA:16373"/>
        <dbReference type="ChEBI" id="CHEBI:10986"/>
        <dbReference type="ChEBI" id="CHEBI:15378"/>
        <dbReference type="ChEBI" id="CHEBI:29032"/>
        <dbReference type="ChEBI" id="CHEBI:30616"/>
        <dbReference type="ChEBI" id="CHEBI:456216"/>
        <dbReference type="EC" id="2.7.1.33"/>
    </reaction>
</comment>
<comment type="subcellular location">
    <subcellularLocation>
        <location evidence="2 14 15">Cytoplasm</location>
    </subcellularLocation>
</comment>
<evidence type="ECO:0000256" key="7">
    <source>
        <dbReference type="ARBA" id="ARBA00022490"/>
    </source>
</evidence>
<keyword evidence="10 14" id="KW-0418">Kinase</keyword>
<dbReference type="InterPro" id="IPR006083">
    <property type="entry name" value="PRK/URK"/>
</dbReference>
<name>A0A1E8GPW2_9LACT</name>
<dbReference type="GO" id="GO:0005524">
    <property type="term" value="F:ATP binding"/>
    <property type="evidence" value="ECO:0007669"/>
    <property type="project" value="UniProtKB-UniRule"/>
</dbReference>
<evidence type="ECO:0000256" key="15">
    <source>
        <dbReference type="RuleBase" id="RU003530"/>
    </source>
</evidence>
<evidence type="ECO:0000256" key="5">
    <source>
        <dbReference type="ARBA" id="ARBA00012102"/>
    </source>
</evidence>
<accession>A0A1E8GPW2</accession>
<evidence type="ECO:0000256" key="2">
    <source>
        <dbReference type="ARBA" id="ARBA00004496"/>
    </source>
</evidence>
<evidence type="ECO:0000256" key="8">
    <source>
        <dbReference type="ARBA" id="ARBA00022679"/>
    </source>
</evidence>
<feature type="binding site" evidence="14">
    <location>
        <begin position="90"/>
        <end position="97"/>
    </location>
    <ligand>
        <name>ATP</name>
        <dbReference type="ChEBI" id="CHEBI:30616"/>
    </ligand>
</feature>
<proteinExistence type="inferred from homology"/>
<evidence type="ECO:0000256" key="10">
    <source>
        <dbReference type="ARBA" id="ARBA00022777"/>
    </source>
</evidence>
<dbReference type="OrthoDB" id="1550976at2"/>
<dbReference type="CDD" id="cd02025">
    <property type="entry name" value="PanK"/>
    <property type="match status" value="1"/>
</dbReference>
<protein>
    <recommendedName>
        <fullName evidence="6 14">Pantothenate kinase</fullName>
        <ecNumber evidence="5 14">2.7.1.33</ecNumber>
    </recommendedName>
    <alternativeName>
        <fullName evidence="13 14">Pantothenic acid kinase</fullName>
    </alternativeName>
</protein>
<evidence type="ECO:0000256" key="9">
    <source>
        <dbReference type="ARBA" id="ARBA00022741"/>
    </source>
</evidence>
<dbReference type="GO" id="GO:0004594">
    <property type="term" value="F:pantothenate kinase activity"/>
    <property type="evidence" value="ECO:0007669"/>
    <property type="project" value="UniProtKB-UniRule"/>
</dbReference>
<dbReference type="EMBL" id="MKIR01000002">
    <property type="protein sequence ID" value="OFI50282.1"/>
    <property type="molecule type" value="Genomic_DNA"/>
</dbReference>
<keyword evidence="18" id="KW-1185">Reference proteome</keyword>
<dbReference type="UniPathway" id="UPA00241">
    <property type="reaction ID" value="UER00352"/>
</dbReference>